<dbReference type="Pfam" id="PF13561">
    <property type="entry name" value="adh_short_C2"/>
    <property type="match status" value="1"/>
</dbReference>
<evidence type="ECO:0000256" key="2">
    <source>
        <dbReference type="ARBA" id="ARBA00023002"/>
    </source>
</evidence>
<gene>
    <name evidence="5" type="ORF">CCHL11_06817</name>
</gene>
<protein>
    <submittedName>
        <fullName evidence="5">Tropinone reductase-like 3</fullName>
    </submittedName>
</protein>
<name>A0A1Q8S9N0_9PEZI</name>
<evidence type="ECO:0000313" key="5">
    <source>
        <dbReference type="EMBL" id="OLN98071.1"/>
    </source>
</evidence>
<dbReference type="SUPFAM" id="SSF51735">
    <property type="entry name" value="NAD(P)-binding Rossmann-fold domains"/>
    <property type="match status" value="1"/>
</dbReference>
<feature type="transmembrane region" description="Helical" evidence="3">
    <location>
        <begin position="217"/>
        <end position="237"/>
    </location>
</feature>
<keyword evidence="3" id="KW-0812">Transmembrane</keyword>
<comment type="caution">
    <text evidence="5">The sequence shown here is derived from an EMBL/GenBank/DDBJ whole genome shotgun (WGS) entry which is preliminary data.</text>
</comment>
<dbReference type="Pfam" id="PF18224">
    <property type="entry name" value="ToxB_N"/>
    <property type="match status" value="1"/>
</dbReference>
<dbReference type="GO" id="GO:0050664">
    <property type="term" value="F:oxidoreductase activity, acting on NAD(P)H, oxygen as acceptor"/>
    <property type="evidence" value="ECO:0007669"/>
    <property type="project" value="TreeGrafter"/>
</dbReference>
<reference evidence="5 6" key="1">
    <citation type="submission" date="2016-11" db="EMBL/GenBank/DDBJ databases">
        <title>Draft Genome Assembly of Colletotrichum chlorophyti a pathogen of herbaceous plants.</title>
        <authorList>
            <person name="Gan P."/>
            <person name="Narusaka M."/>
            <person name="Tsushima A."/>
            <person name="Narusaka Y."/>
            <person name="Takano Y."/>
            <person name="Shirasu K."/>
        </authorList>
    </citation>
    <scope>NUCLEOTIDE SEQUENCE [LARGE SCALE GENOMIC DNA]</scope>
    <source>
        <strain evidence="5 6">NTL11</strain>
    </source>
</reference>
<keyword evidence="3" id="KW-0472">Membrane</keyword>
<organism evidence="5 6">
    <name type="scientific">Colletotrichum chlorophyti</name>
    <dbReference type="NCBI Taxonomy" id="708187"/>
    <lineage>
        <taxon>Eukaryota</taxon>
        <taxon>Fungi</taxon>
        <taxon>Dikarya</taxon>
        <taxon>Ascomycota</taxon>
        <taxon>Pezizomycotina</taxon>
        <taxon>Sordariomycetes</taxon>
        <taxon>Hypocreomycetidae</taxon>
        <taxon>Glomerellales</taxon>
        <taxon>Glomerellaceae</taxon>
        <taxon>Colletotrichum</taxon>
    </lineage>
</organism>
<dbReference type="InterPro" id="IPR041450">
    <property type="entry name" value="ToxB-like_N_ascomy"/>
</dbReference>
<dbReference type="InterPro" id="IPR002347">
    <property type="entry name" value="SDR_fam"/>
</dbReference>
<keyword evidence="2" id="KW-0560">Oxidoreductase</keyword>
<dbReference type="PRINTS" id="PR00081">
    <property type="entry name" value="GDHRDH"/>
</dbReference>
<keyword evidence="6" id="KW-1185">Reference proteome</keyword>
<dbReference type="OrthoDB" id="5840532at2759"/>
<dbReference type="EMBL" id="MPGH01000001">
    <property type="protein sequence ID" value="OLN98071.1"/>
    <property type="molecule type" value="Genomic_DNA"/>
</dbReference>
<dbReference type="PANTHER" id="PTHR43008">
    <property type="entry name" value="BENZIL REDUCTASE"/>
    <property type="match status" value="1"/>
</dbReference>
<accession>A0A1Q8S9N0</accession>
<proteinExistence type="inferred from homology"/>
<dbReference type="InterPro" id="IPR036291">
    <property type="entry name" value="NAD(P)-bd_dom_sf"/>
</dbReference>
<evidence type="ECO:0000256" key="1">
    <source>
        <dbReference type="ARBA" id="ARBA00006484"/>
    </source>
</evidence>
<dbReference type="Proteomes" id="UP000186583">
    <property type="component" value="Unassembled WGS sequence"/>
</dbReference>
<dbReference type="STRING" id="708187.A0A1Q8S9N0"/>
<feature type="domain" description="ToxB-like N-terminal ascomycota" evidence="4">
    <location>
        <begin position="241"/>
        <end position="299"/>
    </location>
</feature>
<dbReference type="Gene3D" id="2.10.70.110">
    <property type="match status" value="1"/>
</dbReference>
<dbReference type="CDD" id="cd05233">
    <property type="entry name" value="SDR_c"/>
    <property type="match status" value="1"/>
</dbReference>
<evidence type="ECO:0000256" key="3">
    <source>
        <dbReference type="SAM" id="Phobius"/>
    </source>
</evidence>
<dbReference type="GO" id="GO:0016616">
    <property type="term" value="F:oxidoreductase activity, acting on the CH-OH group of donors, NAD or NADP as acceptor"/>
    <property type="evidence" value="ECO:0007669"/>
    <property type="project" value="UniProtKB-ARBA"/>
</dbReference>
<dbReference type="AlphaFoldDB" id="A0A1Q8S9N0"/>
<sequence>MTLDALPILVIIGAGGIGLATAHRLGANHHILIASRSSSTITSATESLRKAGHKVSTQQVDASSHDSVKHLANTAASLGQVKTVVMTAGLSPTMGSPEEILSVNVGGVASVISVFAGVVSENSVVVCVGSMASSLLPPLSDDLEKHLATAPVGELLSDEAAAASKKFSERVVRVVCVSPGMTDTKMLEAEMQTGNIREMIGMHPLKRAGTVEEIAEAIGFAILSLVVIMAAASSAAAQRRCNIQVRNGSNSITTSACVLAGSSGVITNPQSGSVISYRTSEFCGISITGGATPDESLSNGGPC</sequence>
<dbReference type="PANTHER" id="PTHR43008:SF4">
    <property type="entry name" value="CHAIN DEHYDROGENASE, PUTATIVE (AFU_ORTHOLOGUE AFUA_4G08710)-RELATED"/>
    <property type="match status" value="1"/>
</dbReference>
<evidence type="ECO:0000313" key="6">
    <source>
        <dbReference type="Proteomes" id="UP000186583"/>
    </source>
</evidence>
<keyword evidence="3" id="KW-1133">Transmembrane helix</keyword>
<evidence type="ECO:0000259" key="4">
    <source>
        <dbReference type="Pfam" id="PF18224"/>
    </source>
</evidence>
<dbReference type="Gene3D" id="3.40.50.720">
    <property type="entry name" value="NAD(P)-binding Rossmann-like Domain"/>
    <property type="match status" value="1"/>
</dbReference>
<comment type="similarity">
    <text evidence="1">Belongs to the short-chain dehydrogenases/reductases (SDR) family.</text>
</comment>